<evidence type="ECO:0000313" key="15">
    <source>
        <dbReference type="Proteomes" id="UP000281406"/>
    </source>
</evidence>
<evidence type="ECO:0000259" key="13">
    <source>
        <dbReference type="PROSITE" id="PS50262"/>
    </source>
</evidence>
<name>A0A3N0Z857_ANAGA</name>
<evidence type="ECO:0000256" key="7">
    <source>
        <dbReference type="ARBA" id="ARBA00023170"/>
    </source>
</evidence>
<evidence type="ECO:0000256" key="3">
    <source>
        <dbReference type="ARBA" id="ARBA00022989"/>
    </source>
</evidence>
<dbReference type="PRINTS" id="PR00243">
    <property type="entry name" value="MUSCARINICR"/>
</dbReference>
<evidence type="ECO:0000256" key="9">
    <source>
        <dbReference type="ARBA" id="ARBA00023257"/>
    </source>
</evidence>
<feature type="transmembrane region" description="Helical" evidence="11">
    <location>
        <begin position="172"/>
        <end position="198"/>
    </location>
</feature>
<keyword evidence="4 11" id="KW-0770">Synapse</keyword>
<keyword evidence="7 10" id="KW-0675">Receptor</keyword>
<feature type="transmembrane region" description="Helical" evidence="11">
    <location>
        <begin position="50"/>
        <end position="81"/>
    </location>
</feature>
<dbReference type="EMBL" id="RJVU01006614">
    <property type="protein sequence ID" value="ROL54636.1"/>
    <property type="molecule type" value="Genomic_DNA"/>
</dbReference>
<sequence>MEAGSVLLSRNLEWFVLNGSSTSSPSMLNSSMHSPLPEESYFVSGRPRHAFGTVGVVIIVLITSCISLLTVLGNVLVLLSIMVNRNLRTINNYFLFSLACSDLIVGVFSMNLYIVYAVKGYWPLGPQMCDLWLVVDYVVSNASVMNLLLICFDRYFCVTRPLSYPTKRTARWAGVMIAVAWLQSLLLWAPAILLWQAGRNSSKVPEGQCYILLLANPAVTLATTIPAFYIPVVIMMVLYTRISLASQRRVCKLKSESANLLKPSKASGGTSTENPDLVNDIKPDETCSFKQDLDLFRTKRLCSMPSVESSKMDYSLDSSPDASVEDRELDGEPSRPKSSTGYTETSRTTQLHCYPNHATVQVQRQTSHVIFKNARRKALRERKVTRTVLAVLLAFIVTWTPYSVMVLIGTFCRWCVPEILWMVGYFLCYVNSTVNPVCYALCNATFKRTFKRLLMCKFKNLTLK</sequence>
<evidence type="ECO:0000256" key="11">
    <source>
        <dbReference type="RuleBase" id="RU361191"/>
    </source>
</evidence>
<dbReference type="PANTHER" id="PTHR24247:SF180">
    <property type="entry name" value="MUSCARINIC ACETYLCHOLINE RECEPTOR M4"/>
    <property type="match status" value="1"/>
</dbReference>
<dbReference type="GO" id="GO:0045211">
    <property type="term" value="C:postsynaptic membrane"/>
    <property type="evidence" value="ECO:0007669"/>
    <property type="project" value="UniProtKB-SubCell"/>
</dbReference>
<keyword evidence="6 11" id="KW-0472">Membrane</keyword>
<dbReference type="GO" id="GO:0004993">
    <property type="term" value="F:G protein-coupled serotonin receptor activity"/>
    <property type="evidence" value="ECO:0007669"/>
    <property type="project" value="TreeGrafter"/>
</dbReference>
<feature type="transmembrane region" description="Helical" evidence="11">
    <location>
        <begin position="218"/>
        <end position="239"/>
    </location>
</feature>
<evidence type="ECO:0000256" key="5">
    <source>
        <dbReference type="ARBA" id="ARBA00023040"/>
    </source>
</evidence>
<feature type="transmembrane region" description="Helical" evidence="11">
    <location>
        <begin position="131"/>
        <end position="152"/>
    </location>
</feature>
<keyword evidence="3 11" id="KW-1133">Transmembrane helix</keyword>
<feature type="transmembrane region" description="Helical" evidence="11">
    <location>
        <begin position="419"/>
        <end position="442"/>
    </location>
</feature>
<keyword evidence="2 10" id="KW-0812">Transmembrane</keyword>
<dbReference type="PROSITE" id="PS00237">
    <property type="entry name" value="G_PROTEIN_RECEP_F1_1"/>
    <property type="match status" value="1"/>
</dbReference>
<feature type="compositionally biased region" description="Basic and acidic residues" evidence="12">
    <location>
        <begin position="324"/>
        <end position="335"/>
    </location>
</feature>
<dbReference type="GO" id="GO:0007197">
    <property type="term" value="P:adenylate cyclase-inhibiting G protein-coupled acetylcholine receptor signaling pathway"/>
    <property type="evidence" value="ECO:0007669"/>
    <property type="project" value="TreeGrafter"/>
</dbReference>
<evidence type="ECO:0000256" key="6">
    <source>
        <dbReference type="ARBA" id="ARBA00023136"/>
    </source>
</evidence>
<protein>
    <recommendedName>
        <fullName evidence="11">Muscarinic acetylcholine receptor</fullName>
    </recommendedName>
</protein>
<keyword evidence="8 10" id="KW-0807">Transducer</keyword>
<dbReference type="AlphaFoldDB" id="A0A3N0Z857"/>
<comment type="caution">
    <text evidence="14">The sequence shown here is derived from an EMBL/GenBank/DDBJ whole genome shotgun (WGS) entry which is preliminary data.</text>
</comment>
<feature type="transmembrane region" description="Helical" evidence="11">
    <location>
        <begin position="93"/>
        <end position="116"/>
    </location>
</feature>
<proteinExistence type="inferred from homology"/>
<evidence type="ECO:0000256" key="2">
    <source>
        <dbReference type="ARBA" id="ARBA00022692"/>
    </source>
</evidence>
<dbReference type="Proteomes" id="UP000281406">
    <property type="component" value="Unassembled WGS sequence"/>
</dbReference>
<dbReference type="InterPro" id="IPR017452">
    <property type="entry name" value="GPCR_Rhodpsn_7TM"/>
</dbReference>
<evidence type="ECO:0000256" key="4">
    <source>
        <dbReference type="ARBA" id="ARBA00023018"/>
    </source>
</evidence>
<evidence type="ECO:0000256" key="12">
    <source>
        <dbReference type="SAM" id="MobiDB-lite"/>
    </source>
</evidence>
<feature type="domain" description="G-protein coupled receptors family 1 profile" evidence="13">
    <location>
        <begin position="73"/>
        <end position="439"/>
    </location>
</feature>
<organism evidence="14 15">
    <name type="scientific">Anabarilius grahami</name>
    <name type="common">Kanglang fish</name>
    <name type="synonym">Barilius grahami</name>
    <dbReference type="NCBI Taxonomy" id="495550"/>
    <lineage>
        <taxon>Eukaryota</taxon>
        <taxon>Metazoa</taxon>
        <taxon>Chordata</taxon>
        <taxon>Craniata</taxon>
        <taxon>Vertebrata</taxon>
        <taxon>Euteleostomi</taxon>
        <taxon>Actinopterygii</taxon>
        <taxon>Neopterygii</taxon>
        <taxon>Teleostei</taxon>
        <taxon>Ostariophysi</taxon>
        <taxon>Cypriniformes</taxon>
        <taxon>Xenocyprididae</taxon>
        <taxon>Xenocypridinae</taxon>
        <taxon>Xenocypridinae incertae sedis</taxon>
        <taxon>Anabarilius</taxon>
    </lineage>
</organism>
<comment type="similarity">
    <text evidence="11">Belongs to the G-protein coupled receptor 1 family. Muscarinic acetylcholine receptor subfamily.</text>
</comment>
<dbReference type="PRINTS" id="PR00237">
    <property type="entry name" value="GPCRRHODOPSN"/>
</dbReference>
<keyword evidence="9 11" id="KW-0628">Postsynaptic cell membrane</keyword>
<accession>A0A3N0Z857</accession>
<reference evidence="14 15" key="1">
    <citation type="submission" date="2018-10" db="EMBL/GenBank/DDBJ databases">
        <title>Genome assembly for a Yunnan-Guizhou Plateau 3E fish, Anabarilius grahami (Regan), and its evolutionary and genetic applications.</title>
        <authorList>
            <person name="Jiang W."/>
        </authorList>
    </citation>
    <scope>NUCLEOTIDE SEQUENCE [LARGE SCALE GENOMIC DNA]</scope>
    <source>
        <strain evidence="14">AG-KIZ</strain>
        <tissue evidence="14">Muscle</tissue>
    </source>
</reference>
<dbReference type="Gene3D" id="1.20.1070.10">
    <property type="entry name" value="Rhodopsin 7-helix transmembrane proteins"/>
    <property type="match status" value="1"/>
</dbReference>
<dbReference type="CDD" id="cd15049">
    <property type="entry name" value="7tmA_mAChR"/>
    <property type="match status" value="1"/>
</dbReference>
<dbReference type="GO" id="GO:0030425">
    <property type="term" value="C:dendrite"/>
    <property type="evidence" value="ECO:0007669"/>
    <property type="project" value="TreeGrafter"/>
</dbReference>
<keyword evidence="5 10" id="KW-0297">G-protein coupled receptor</keyword>
<dbReference type="GO" id="GO:0016907">
    <property type="term" value="F:G protein-coupled acetylcholine receptor activity"/>
    <property type="evidence" value="ECO:0007669"/>
    <property type="project" value="UniProtKB-UniRule"/>
</dbReference>
<dbReference type="InterPro" id="IPR000995">
    <property type="entry name" value="Musac_Ach_rcpt"/>
</dbReference>
<evidence type="ECO:0000256" key="10">
    <source>
        <dbReference type="RuleBase" id="RU000688"/>
    </source>
</evidence>
<dbReference type="OrthoDB" id="10071887at2759"/>
<gene>
    <name evidence="14" type="ORF">DPX16_11811</name>
</gene>
<feature type="transmembrane region" description="Helical" evidence="11">
    <location>
        <begin position="384"/>
        <end position="407"/>
    </location>
</feature>
<feature type="region of interest" description="Disordered" evidence="12">
    <location>
        <begin position="310"/>
        <end position="348"/>
    </location>
</feature>
<keyword evidence="15" id="KW-1185">Reference proteome</keyword>
<evidence type="ECO:0000256" key="8">
    <source>
        <dbReference type="ARBA" id="ARBA00023224"/>
    </source>
</evidence>
<dbReference type="GO" id="GO:0007187">
    <property type="term" value="P:G protein-coupled receptor signaling pathway, coupled to cyclic nucleotide second messenger"/>
    <property type="evidence" value="ECO:0007669"/>
    <property type="project" value="TreeGrafter"/>
</dbReference>
<dbReference type="InterPro" id="IPR000276">
    <property type="entry name" value="GPCR_Rhodpsn"/>
</dbReference>
<comment type="function">
    <text evidence="11">The muscarinic acetylcholine receptor mediates various cellular responses, including inhibition of adenylate cyclase, breakdown of phosphoinositides and modulation of potassium channels through the action of G proteins.</text>
</comment>
<keyword evidence="1 11" id="KW-1003">Cell membrane</keyword>
<feature type="compositionally biased region" description="Polar residues" evidence="12">
    <location>
        <begin position="336"/>
        <end position="348"/>
    </location>
</feature>
<evidence type="ECO:0000256" key="1">
    <source>
        <dbReference type="ARBA" id="ARBA00022475"/>
    </source>
</evidence>
<dbReference type="Pfam" id="PF00001">
    <property type="entry name" value="7tm_1"/>
    <property type="match status" value="1"/>
</dbReference>
<evidence type="ECO:0000313" key="14">
    <source>
        <dbReference type="EMBL" id="ROL54636.1"/>
    </source>
</evidence>
<comment type="subcellular location">
    <subcellularLocation>
        <location evidence="11">Cell membrane</location>
        <topology evidence="11">Multi-pass membrane protein</topology>
    </subcellularLocation>
    <subcellularLocation>
        <location evidence="11">Postsynaptic cell membrane</location>
        <topology evidence="11">Multi-pass membrane protein</topology>
    </subcellularLocation>
</comment>
<dbReference type="PROSITE" id="PS50262">
    <property type="entry name" value="G_PROTEIN_RECEP_F1_2"/>
    <property type="match status" value="1"/>
</dbReference>
<dbReference type="FunFam" id="1.20.1070.10:FF:000162">
    <property type="entry name" value="Muscarinic acetylcholine receptor"/>
    <property type="match status" value="1"/>
</dbReference>
<dbReference type="SUPFAM" id="SSF81321">
    <property type="entry name" value="Family A G protein-coupled receptor-like"/>
    <property type="match status" value="1"/>
</dbReference>
<feature type="region of interest" description="Disordered" evidence="12">
    <location>
        <begin position="262"/>
        <end position="281"/>
    </location>
</feature>
<dbReference type="PANTHER" id="PTHR24247">
    <property type="entry name" value="5-HYDROXYTRYPTAMINE RECEPTOR"/>
    <property type="match status" value="1"/>
</dbReference>